<protein>
    <recommendedName>
        <fullName evidence="11">SP-RING-type domain-containing protein</fullName>
    </recommendedName>
</protein>
<reference evidence="12 13" key="1">
    <citation type="submission" date="2024-01" db="EMBL/GenBank/DDBJ databases">
        <title>The complete chloroplast genome sequence of Lithospermum erythrorhizon: insights into the phylogenetic relationship among Boraginaceae species and the maternal lineages of purple gromwells.</title>
        <authorList>
            <person name="Okada T."/>
            <person name="Watanabe K."/>
        </authorList>
    </citation>
    <scope>NUCLEOTIDE SEQUENCE [LARGE SCALE GENOMIC DNA]</scope>
</reference>
<dbReference type="GO" id="GO:0008270">
    <property type="term" value="F:zinc ion binding"/>
    <property type="evidence" value="ECO:0007669"/>
    <property type="project" value="UniProtKB-KW"/>
</dbReference>
<gene>
    <name evidence="12" type="ORF">LIER_16303</name>
</gene>
<dbReference type="GO" id="GO:0016925">
    <property type="term" value="P:protein sumoylation"/>
    <property type="evidence" value="ECO:0007669"/>
    <property type="project" value="UniProtKB-ARBA"/>
</dbReference>
<dbReference type="GO" id="GO:0061665">
    <property type="term" value="F:SUMO ligase activity"/>
    <property type="evidence" value="ECO:0007669"/>
    <property type="project" value="TreeGrafter"/>
</dbReference>
<dbReference type="Proteomes" id="UP001454036">
    <property type="component" value="Unassembled WGS sequence"/>
</dbReference>
<evidence type="ECO:0000256" key="9">
    <source>
        <dbReference type="ARBA" id="ARBA00023242"/>
    </source>
</evidence>
<keyword evidence="6 10" id="KW-0863">Zinc-finger</keyword>
<comment type="similarity">
    <text evidence="3">Belongs to the NSE2 family.</text>
</comment>
<evidence type="ECO:0000256" key="7">
    <source>
        <dbReference type="ARBA" id="ARBA00022786"/>
    </source>
</evidence>
<dbReference type="InterPro" id="IPR013083">
    <property type="entry name" value="Znf_RING/FYVE/PHD"/>
</dbReference>
<evidence type="ECO:0000256" key="4">
    <source>
        <dbReference type="ARBA" id="ARBA00022679"/>
    </source>
</evidence>
<keyword evidence="8" id="KW-0862">Zinc</keyword>
<comment type="pathway">
    <text evidence="2">Protein modification; protein sumoylation.</text>
</comment>
<keyword evidence="9" id="KW-0539">Nucleus</keyword>
<evidence type="ECO:0000313" key="13">
    <source>
        <dbReference type="Proteomes" id="UP001454036"/>
    </source>
</evidence>
<keyword evidence="7" id="KW-0833">Ubl conjugation pathway</keyword>
<dbReference type="GO" id="GO:0030915">
    <property type="term" value="C:Smc5-Smc6 complex"/>
    <property type="evidence" value="ECO:0007669"/>
    <property type="project" value="InterPro"/>
</dbReference>
<dbReference type="GO" id="GO:0000724">
    <property type="term" value="P:double-strand break repair via homologous recombination"/>
    <property type="evidence" value="ECO:0007669"/>
    <property type="project" value="InterPro"/>
</dbReference>
<name>A0AAV3Q8Q5_LITER</name>
<accession>A0AAV3Q8Q5</accession>
<dbReference type="Pfam" id="PF11789">
    <property type="entry name" value="zf-Nse"/>
    <property type="match status" value="1"/>
</dbReference>
<dbReference type="PANTHER" id="PTHR21330">
    <property type="entry name" value="E3 SUMO-PROTEIN LIGASE NSE2"/>
    <property type="match status" value="1"/>
</dbReference>
<evidence type="ECO:0000256" key="8">
    <source>
        <dbReference type="ARBA" id="ARBA00022833"/>
    </source>
</evidence>
<evidence type="ECO:0000313" key="12">
    <source>
        <dbReference type="EMBL" id="GAA0159557.1"/>
    </source>
</evidence>
<dbReference type="Gene3D" id="3.30.40.10">
    <property type="entry name" value="Zinc/RING finger domain, C3HC4 (zinc finger)"/>
    <property type="match status" value="1"/>
</dbReference>
<dbReference type="EMBL" id="BAABME010003630">
    <property type="protein sequence ID" value="GAA0159557.1"/>
    <property type="molecule type" value="Genomic_DNA"/>
</dbReference>
<dbReference type="SUPFAM" id="SSF57850">
    <property type="entry name" value="RING/U-box"/>
    <property type="match status" value="1"/>
</dbReference>
<dbReference type="InterPro" id="IPR026846">
    <property type="entry name" value="Nse2(Mms21)"/>
</dbReference>
<sequence length="244" mass="27299">MASTGKIQSSASSLCDDNHSLIVEIRSTLNIIKDIAVDFETDNNKSQQVKELEGGVVELLEASSDCTLLSAAIQLYATHYQPKTEPTDFNKWFDEEIAKSKASSPSAPENNRLLRQFREAVWNVHHAGQPMPGDDQEDIVVTSTQCNILNVTCPLSGKPVTELAQPVRSMDCKHVYEKNVVMQYMRSARKCPVAGCPNRNLLSERVIQDQLLLLDIEELRVMSKQTARDDVIEDFTNIDDEETS</sequence>
<dbReference type="GO" id="GO:0005634">
    <property type="term" value="C:nucleus"/>
    <property type="evidence" value="ECO:0007669"/>
    <property type="project" value="UniProtKB-SubCell"/>
</dbReference>
<keyword evidence="5" id="KW-0479">Metal-binding</keyword>
<dbReference type="InterPro" id="IPR004181">
    <property type="entry name" value="Znf_MIZ"/>
</dbReference>
<evidence type="ECO:0000256" key="2">
    <source>
        <dbReference type="ARBA" id="ARBA00004718"/>
    </source>
</evidence>
<evidence type="ECO:0000259" key="11">
    <source>
        <dbReference type="PROSITE" id="PS51044"/>
    </source>
</evidence>
<feature type="domain" description="SP-RING-type" evidence="11">
    <location>
        <begin position="135"/>
        <end position="221"/>
    </location>
</feature>
<dbReference type="PROSITE" id="PS51044">
    <property type="entry name" value="ZF_SP_RING"/>
    <property type="match status" value="1"/>
</dbReference>
<comment type="caution">
    <text evidence="12">The sequence shown here is derived from an EMBL/GenBank/DDBJ whole genome shotgun (WGS) entry which is preliminary data.</text>
</comment>
<organism evidence="12 13">
    <name type="scientific">Lithospermum erythrorhizon</name>
    <name type="common">Purple gromwell</name>
    <name type="synonym">Lithospermum officinale var. erythrorhizon</name>
    <dbReference type="NCBI Taxonomy" id="34254"/>
    <lineage>
        <taxon>Eukaryota</taxon>
        <taxon>Viridiplantae</taxon>
        <taxon>Streptophyta</taxon>
        <taxon>Embryophyta</taxon>
        <taxon>Tracheophyta</taxon>
        <taxon>Spermatophyta</taxon>
        <taxon>Magnoliopsida</taxon>
        <taxon>eudicotyledons</taxon>
        <taxon>Gunneridae</taxon>
        <taxon>Pentapetalae</taxon>
        <taxon>asterids</taxon>
        <taxon>lamiids</taxon>
        <taxon>Boraginales</taxon>
        <taxon>Boraginaceae</taxon>
        <taxon>Boraginoideae</taxon>
        <taxon>Lithospermeae</taxon>
        <taxon>Lithospermum</taxon>
    </lineage>
</organism>
<evidence type="ECO:0000256" key="1">
    <source>
        <dbReference type="ARBA" id="ARBA00004123"/>
    </source>
</evidence>
<evidence type="ECO:0000256" key="5">
    <source>
        <dbReference type="ARBA" id="ARBA00022723"/>
    </source>
</evidence>
<evidence type="ECO:0000256" key="10">
    <source>
        <dbReference type="PROSITE-ProRule" id="PRU00452"/>
    </source>
</evidence>
<dbReference type="PANTHER" id="PTHR21330:SF1">
    <property type="entry name" value="E3 SUMO-PROTEIN LIGASE NSE2"/>
    <property type="match status" value="1"/>
</dbReference>
<keyword evidence="4" id="KW-0808">Transferase</keyword>
<proteinExistence type="inferred from homology"/>
<evidence type="ECO:0000256" key="3">
    <source>
        <dbReference type="ARBA" id="ARBA00008212"/>
    </source>
</evidence>
<dbReference type="CDD" id="cd16651">
    <property type="entry name" value="SPL-RING_NSE2"/>
    <property type="match status" value="1"/>
</dbReference>
<dbReference type="AlphaFoldDB" id="A0AAV3Q8Q5"/>
<comment type="subcellular location">
    <subcellularLocation>
        <location evidence="1">Nucleus</location>
    </subcellularLocation>
</comment>
<keyword evidence="13" id="KW-1185">Reference proteome</keyword>
<evidence type="ECO:0000256" key="6">
    <source>
        <dbReference type="ARBA" id="ARBA00022771"/>
    </source>
</evidence>